<evidence type="ECO:0000313" key="3">
    <source>
        <dbReference type="Proteomes" id="UP000199029"/>
    </source>
</evidence>
<feature type="chain" id="PRO_5011584466" description="S9 family peptidase" evidence="1">
    <location>
        <begin position="22"/>
        <end position="132"/>
    </location>
</feature>
<evidence type="ECO:0008006" key="4">
    <source>
        <dbReference type="Google" id="ProtNLM"/>
    </source>
</evidence>
<organism evidence="2 3">
    <name type="scientific">Hymenobacter arizonensis</name>
    <name type="common">Siccationidurans arizonensis</name>
    <dbReference type="NCBI Taxonomy" id="1227077"/>
    <lineage>
        <taxon>Bacteria</taxon>
        <taxon>Pseudomonadati</taxon>
        <taxon>Bacteroidota</taxon>
        <taxon>Cytophagia</taxon>
        <taxon>Cytophagales</taxon>
        <taxon>Hymenobacteraceae</taxon>
        <taxon>Hymenobacter</taxon>
    </lineage>
</organism>
<sequence length="132" mass="14926">MKMKTLLLPFALISSISLAHAQLLPVPGGKNPDWVLFKTEAQPYDGMALVPAPPTDAMPNAAQKGLRSIGDHHYYWDAERQLAYDWISRGDSKAPFMLVNVREQRKNFVHVFRRADVNGRPNYLPGQRNPTK</sequence>
<protein>
    <recommendedName>
        <fullName evidence="4">S9 family peptidase</fullName>
    </recommendedName>
</protein>
<keyword evidence="3" id="KW-1185">Reference proteome</keyword>
<feature type="signal peptide" evidence="1">
    <location>
        <begin position="1"/>
        <end position="21"/>
    </location>
</feature>
<gene>
    <name evidence="2" type="ORF">SAMN04515668_3231</name>
</gene>
<dbReference type="EMBL" id="FOXS01000004">
    <property type="protein sequence ID" value="SFQ60281.1"/>
    <property type="molecule type" value="Genomic_DNA"/>
</dbReference>
<evidence type="ECO:0000256" key="1">
    <source>
        <dbReference type="SAM" id="SignalP"/>
    </source>
</evidence>
<evidence type="ECO:0000313" key="2">
    <source>
        <dbReference type="EMBL" id="SFQ60281.1"/>
    </source>
</evidence>
<dbReference type="AlphaFoldDB" id="A0A1I5ZUZ9"/>
<name>A0A1I5ZUZ9_HYMAR</name>
<dbReference type="Proteomes" id="UP000199029">
    <property type="component" value="Unassembled WGS sequence"/>
</dbReference>
<reference evidence="3" key="1">
    <citation type="submission" date="2016-10" db="EMBL/GenBank/DDBJ databases">
        <authorList>
            <person name="Varghese N."/>
            <person name="Submissions S."/>
        </authorList>
    </citation>
    <scope>NUCLEOTIDE SEQUENCE [LARGE SCALE GENOMIC DNA]</scope>
    <source>
        <strain evidence="3">OR362-8,ATCC BAA-1266,JCM 13504</strain>
    </source>
</reference>
<keyword evidence="1" id="KW-0732">Signal</keyword>
<accession>A0A1I5ZUZ9</accession>
<dbReference type="STRING" id="1227077.SAMN04515668_3231"/>
<proteinExistence type="predicted"/>